<dbReference type="PANTHER" id="PTHR32305">
    <property type="match status" value="1"/>
</dbReference>
<evidence type="ECO:0000259" key="2">
    <source>
        <dbReference type="Pfam" id="PF15633"/>
    </source>
</evidence>
<dbReference type="Pfam" id="PF20041">
    <property type="entry name" value="DUF6443"/>
    <property type="match status" value="1"/>
</dbReference>
<evidence type="ECO:0000259" key="3">
    <source>
        <dbReference type="Pfam" id="PF20041"/>
    </source>
</evidence>
<feature type="domain" description="DUF6443" evidence="3">
    <location>
        <begin position="101"/>
        <end position="243"/>
    </location>
</feature>
<dbReference type="InterPro" id="IPR022385">
    <property type="entry name" value="Rhs_assc_core"/>
</dbReference>
<dbReference type="EMBL" id="JALJEJ010000002">
    <property type="protein sequence ID" value="MCJ8208811.1"/>
    <property type="molecule type" value="Genomic_DNA"/>
</dbReference>
<dbReference type="AlphaFoldDB" id="A0A9X1X119"/>
<name>A0A9X1X119_9SPHI</name>
<dbReference type="Proteomes" id="UP001139450">
    <property type="component" value="Unassembled WGS sequence"/>
</dbReference>
<comment type="caution">
    <text evidence="4">The sequence shown here is derived from an EMBL/GenBank/DDBJ whole genome shotgun (WGS) entry which is preliminary data.</text>
</comment>
<feature type="signal peptide" evidence="1">
    <location>
        <begin position="1"/>
        <end position="29"/>
    </location>
</feature>
<dbReference type="Pfam" id="PF15633">
    <property type="entry name" value="Tox-ART-HYD1"/>
    <property type="match status" value="1"/>
</dbReference>
<feature type="chain" id="PRO_5040770191" evidence="1">
    <location>
        <begin position="30"/>
        <end position="1181"/>
    </location>
</feature>
<organism evidence="4 5">
    <name type="scientific">Mucilaginibacter straminoryzae</name>
    <dbReference type="NCBI Taxonomy" id="2932774"/>
    <lineage>
        <taxon>Bacteria</taxon>
        <taxon>Pseudomonadati</taxon>
        <taxon>Bacteroidota</taxon>
        <taxon>Sphingobacteriia</taxon>
        <taxon>Sphingobacteriales</taxon>
        <taxon>Sphingobacteriaceae</taxon>
        <taxon>Mucilaginibacter</taxon>
    </lineage>
</organism>
<evidence type="ECO:0000313" key="4">
    <source>
        <dbReference type="EMBL" id="MCJ8208811.1"/>
    </source>
</evidence>
<sequence length="1181" mass="129404">MKPITKKIKQLTGLLIAAALMVTSKTLQAQTLVTGPMSGTYTNGIYYNTSGIVIQPNTTIAPGPGQSVQIYVSNISCLPLALNLSNTQNYIVTSIPRTAGYNPGTSGYTTCQLMQTVQYFDGLGRPLQTVQVKGSPKADKDLVQPFAYDQFGRETRKYLPYPSVSADGSYKADALNTGAGVQQFYNPNGQASGQQNTNGVANIPNPYAETGFEPSPLNRPVEQGAPGSDWVIGQHTVKTEYSTNAASGSYAVRLFSVDASGNVINPNNANYNAGELYLTITKDENWSSANGLNGQVHEYKDKEGHVVLKRTFNHNPATGQDETLSTYYVYNDLGNLAYVLPPKANPDNGIPAATLLDNLCYQYRYDERNRLTQKKLPGKGWEYMVYNKLDQVVLTQDANQGVNNQWTVTKYDALGRVILTGLWNAGSPIPLSTLQSNIYAGVQYDSRDVNNSTTGYNISSYPAVSKILAINYYDRYDGIPNLPAAYNQQSAYPANVTGLLTATRTAVINTITNANPDYLWTANYYDDKGRNVTTYAQHYKGGIVDANNYDVITSTYDFTSEVVATNRRHYTNAGTAPQLTIANTYMYDHMGRKTQTWEQINNGTNVLLSQLDYNEIGQLKTKHLHSTNSGSSFLQDVNYTYNERGWTRTMNTSGNLFNLDLRYNTPDAGITPQFNGNIAQLLYVGQHSGSKAFSYTYDALNRLTNAQSTDNSLNEALTYDPIGNITHLTRSGSRSADLGYGYNGNQLSTVSNNSSAYRSYNYDANGNATSDGGITGNKGITYNLLNLPQAVTQNNTTIATYAYDASGQKLRNTGSDGSWDYVNGITYHNNAIEYVQTEEGRAIPANGYTYQYDLKDHLGNVRVSFYRNPNTGNVEVLQEDEYYAFGLRNRLYDNGNNNRKLYNGKEIQTDLADQYDYGTRFYDPVIARWTTLDPKAELGRRLSPYNYAFDDPMRFTDPDGMWPDWLDNAVAAVKSWLNSPASSSTQFGAQANLVSATGAAQVPLPQTNGDALMYNLGAGAIHMSASLPGSTKIPATVTPEAPEVSATTTSVSPAVESSSAIGNKTVLHHYTTEEGQNGILSSQKLNPSLKANNTKDARYGDGQYLSDIEPGSKTPAQLSKAFLNVPYQGKKFTHYVSIDVTGLEVKMGRDNVYVVPNTQPLPLKGRIVNSGSVSPLPIKNN</sequence>
<accession>A0A9X1X119</accession>
<evidence type="ECO:0000256" key="1">
    <source>
        <dbReference type="SAM" id="SignalP"/>
    </source>
</evidence>
<reference evidence="4" key="1">
    <citation type="submission" date="2022-04" db="EMBL/GenBank/DDBJ databases">
        <title>Mucilaginibacter sp. RS28 isolated from freshwater.</title>
        <authorList>
            <person name="Ko S.-R."/>
        </authorList>
    </citation>
    <scope>NUCLEOTIDE SEQUENCE</scope>
    <source>
        <strain evidence="4">RS28</strain>
    </source>
</reference>
<protein>
    <submittedName>
        <fullName evidence="4">DUF6443 domain-containing protein</fullName>
    </submittedName>
</protein>
<keyword evidence="5" id="KW-1185">Reference proteome</keyword>
<dbReference type="RefSeq" id="WP_245128647.1">
    <property type="nucleotide sequence ID" value="NZ_JALJEJ010000002.1"/>
</dbReference>
<dbReference type="Gene3D" id="2.180.10.10">
    <property type="entry name" value="RHS repeat-associated core"/>
    <property type="match status" value="1"/>
</dbReference>
<dbReference type="InterPro" id="IPR050708">
    <property type="entry name" value="T6SS_VgrG/RHS"/>
</dbReference>
<gene>
    <name evidence="4" type="ORF">MUY27_03770</name>
</gene>
<dbReference type="NCBIfam" id="TIGR03696">
    <property type="entry name" value="Rhs_assc_core"/>
    <property type="match status" value="1"/>
</dbReference>
<proteinExistence type="predicted"/>
<evidence type="ECO:0000313" key="5">
    <source>
        <dbReference type="Proteomes" id="UP001139450"/>
    </source>
</evidence>
<dbReference type="PANTHER" id="PTHR32305:SF15">
    <property type="entry name" value="PROTEIN RHSA-RELATED"/>
    <property type="match status" value="1"/>
</dbReference>
<keyword evidence="1" id="KW-0732">Signal</keyword>
<feature type="domain" description="Tox-ART-HYD1" evidence="2">
    <location>
        <begin position="1067"/>
        <end position="1167"/>
    </location>
</feature>
<dbReference type="InterPro" id="IPR045619">
    <property type="entry name" value="DUF6443"/>
</dbReference>
<dbReference type="InterPro" id="IPR028920">
    <property type="entry name" value="Tox-ART-HYD1_dom"/>
</dbReference>